<protein>
    <recommendedName>
        <fullName evidence="4">Protease inhibitor Inh</fullName>
    </recommendedName>
</protein>
<dbReference type="Proteomes" id="UP000183002">
    <property type="component" value="Unassembled WGS sequence"/>
</dbReference>
<proteinExistence type="predicted"/>
<dbReference type="AlphaFoldDB" id="A0A1H8AYL8"/>
<feature type="chain" id="PRO_5010267579" description="Protease inhibitor Inh" evidence="1">
    <location>
        <begin position="21"/>
        <end position="133"/>
    </location>
</feature>
<sequence length="133" mass="14848">MRATFLCALLALTPAHLAQAETPLTATEFDAYTQGKTIFFSSQGEAYGVEQYLSNRRVRWAFIDDTCRIGHWYSDAANICFVYKQDATPQCWEFYLTNGKLRALFTSNLPATELFETGQTTQPLACTGPDVGV</sequence>
<dbReference type="RefSeq" id="WP_050518802.1">
    <property type="nucleotide sequence ID" value="NZ_FOCO01000002.1"/>
</dbReference>
<evidence type="ECO:0000313" key="3">
    <source>
        <dbReference type="Proteomes" id="UP000183002"/>
    </source>
</evidence>
<evidence type="ECO:0008006" key="4">
    <source>
        <dbReference type="Google" id="ProtNLM"/>
    </source>
</evidence>
<evidence type="ECO:0000313" key="2">
    <source>
        <dbReference type="EMBL" id="SEM74969.1"/>
    </source>
</evidence>
<dbReference type="STRING" id="1077947.SAMN05216227_100228"/>
<accession>A0A1H8AYL8</accession>
<evidence type="ECO:0000256" key="1">
    <source>
        <dbReference type="SAM" id="SignalP"/>
    </source>
</evidence>
<keyword evidence="3" id="KW-1185">Reference proteome</keyword>
<organism evidence="2 3">
    <name type="scientific">Pseudorhodobacter antarcticus</name>
    <dbReference type="NCBI Taxonomy" id="1077947"/>
    <lineage>
        <taxon>Bacteria</taxon>
        <taxon>Pseudomonadati</taxon>
        <taxon>Pseudomonadota</taxon>
        <taxon>Alphaproteobacteria</taxon>
        <taxon>Rhodobacterales</taxon>
        <taxon>Paracoccaceae</taxon>
        <taxon>Pseudorhodobacter</taxon>
    </lineage>
</organism>
<dbReference type="OrthoDB" id="7304934at2"/>
<name>A0A1H8AYL8_9RHOB</name>
<gene>
    <name evidence="2" type="ORF">SAMN05216227_100228</name>
</gene>
<feature type="signal peptide" evidence="1">
    <location>
        <begin position="1"/>
        <end position="20"/>
    </location>
</feature>
<keyword evidence="1" id="KW-0732">Signal</keyword>
<dbReference type="EMBL" id="FOCO01000002">
    <property type="protein sequence ID" value="SEM74969.1"/>
    <property type="molecule type" value="Genomic_DNA"/>
</dbReference>
<reference evidence="2 3" key="1">
    <citation type="submission" date="2016-10" db="EMBL/GenBank/DDBJ databases">
        <authorList>
            <person name="de Groot N.N."/>
        </authorList>
    </citation>
    <scope>NUCLEOTIDE SEQUENCE [LARGE SCALE GENOMIC DNA]</scope>
    <source>
        <strain evidence="2 3">CGMCC 1.10836</strain>
    </source>
</reference>